<keyword evidence="2" id="KW-1003">Cell membrane</keyword>
<feature type="transmembrane region" description="Helical" evidence="8">
    <location>
        <begin position="154"/>
        <end position="172"/>
    </location>
</feature>
<evidence type="ECO:0000256" key="8">
    <source>
        <dbReference type="SAM" id="Phobius"/>
    </source>
</evidence>
<dbReference type="InterPro" id="IPR018584">
    <property type="entry name" value="GT87"/>
</dbReference>
<proteinExistence type="inferred from homology"/>
<accession>S5SVB6</accession>
<keyword evidence="5 8" id="KW-1133">Transmembrane helix</keyword>
<evidence type="ECO:0000256" key="1">
    <source>
        <dbReference type="ARBA" id="ARBA00004651"/>
    </source>
</evidence>
<evidence type="ECO:0000256" key="2">
    <source>
        <dbReference type="ARBA" id="ARBA00022475"/>
    </source>
</evidence>
<dbReference type="Pfam" id="PF09594">
    <property type="entry name" value="GT87"/>
    <property type="match status" value="1"/>
</dbReference>
<evidence type="ECO:0008006" key="11">
    <source>
        <dbReference type="Google" id="ProtNLM"/>
    </source>
</evidence>
<evidence type="ECO:0000256" key="5">
    <source>
        <dbReference type="ARBA" id="ARBA00022989"/>
    </source>
</evidence>
<dbReference type="Proteomes" id="UP000015388">
    <property type="component" value="Chromosome"/>
</dbReference>
<feature type="transmembrane region" description="Helical" evidence="8">
    <location>
        <begin position="179"/>
        <end position="202"/>
    </location>
</feature>
<feature type="transmembrane region" description="Helical" evidence="8">
    <location>
        <begin position="208"/>
        <end position="227"/>
    </location>
</feature>
<feature type="transmembrane region" description="Helical" evidence="8">
    <location>
        <begin position="362"/>
        <end position="394"/>
    </location>
</feature>
<dbReference type="PATRIC" id="fig|1224163.3.peg.1506"/>
<keyword evidence="4 8" id="KW-0812">Transmembrane</keyword>
<keyword evidence="6 8" id="KW-0472">Membrane</keyword>
<protein>
    <recommendedName>
        <fullName evidence="11">Arabinofuranosyl transferase C</fullName>
    </recommendedName>
</protein>
<evidence type="ECO:0000256" key="6">
    <source>
        <dbReference type="ARBA" id="ARBA00023136"/>
    </source>
</evidence>
<evidence type="ECO:0000256" key="3">
    <source>
        <dbReference type="ARBA" id="ARBA00022679"/>
    </source>
</evidence>
<feature type="transmembrane region" description="Helical" evidence="8">
    <location>
        <begin position="293"/>
        <end position="313"/>
    </location>
</feature>
<reference evidence="9 10" key="1">
    <citation type="submission" date="2012-11" db="EMBL/GenBank/DDBJ databases">
        <title>The complete genome sequence of Corynebacterium maris Coryn-1 (=DSM 45190).</title>
        <authorList>
            <person name="Schaffert L."/>
            <person name="Albersmeier A."/>
            <person name="Kalinowski J."/>
            <person name="Ruckert C."/>
        </authorList>
    </citation>
    <scope>NUCLEOTIDE SEQUENCE [LARGE SCALE GENOMIC DNA]</scope>
    <source>
        <strain evidence="10">Coryn-1</strain>
    </source>
</reference>
<evidence type="ECO:0000313" key="9">
    <source>
        <dbReference type="EMBL" id="AGS34972.1"/>
    </source>
</evidence>
<comment type="similarity">
    <text evidence="7">Belongs to the glycosyltransferase 87 family.</text>
</comment>
<dbReference type="GO" id="GO:0005886">
    <property type="term" value="C:plasma membrane"/>
    <property type="evidence" value="ECO:0007669"/>
    <property type="project" value="UniProtKB-SubCell"/>
</dbReference>
<dbReference type="STRING" id="1224163.B841_07495"/>
<dbReference type="EMBL" id="CP003924">
    <property type="protein sequence ID" value="AGS34972.1"/>
    <property type="molecule type" value="Genomic_DNA"/>
</dbReference>
<feature type="transmembrane region" description="Helical" evidence="8">
    <location>
        <begin position="104"/>
        <end position="125"/>
    </location>
</feature>
<evidence type="ECO:0000256" key="7">
    <source>
        <dbReference type="ARBA" id="ARBA00024033"/>
    </source>
</evidence>
<organism evidence="9 10">
    <name type="scientific">Corynebacterium maris DSM 45190</name>
    <dbReference type="NCBI Taxonomy" id="1224163"/>
    <lineage>
        <taxon>Bacteria</taxon>
        <taxon>Bacillati</taxon>
        <taxon>Actinomycetota</taxon>
        <taxon>Actinomycetes</taxon>
        <taxon>Mycobacteriales</taxon>
        <taxon>Corynebacteriaceae</taxon>
        <taxon>Corynebacterium</taxon>
    </lineage>
</organism>
<keyword evidence="3" id="KW-0808">Transferase</keyword>
<comment type="subcellular location">
    <subcellularLocation>
        <location evidence="1">Cell membrane</location>
        <topology evidence="1">Multi-pass membrane protein</topology>
    </subcellularLocation>
</comment>
<dbReference type="eggNOG" id="ENOG5033U55">
    <property type="taxonomic scope" value="Bacteria"/>
</dbReference>
<feature type="transmembrane region" description="Helical" evidence="8">
    <location>
        <begin position="267"/>
        <end position="287"/>
    </location>
</feature>
<evidence type="ECO:0000313" key="10">
    <source>
        <dbReference type="Proteomes" id="UP000015388"/>
    </source>
</evidence>
<dbReference type="RefSeq" id="WP_020934905.1">
    <property type="nucleotide sequence ID" value="NC_021915.1"/>
</dbReference>
<feature type="transmembrane region" description="Helical" evidence="8">
    <location>
        <begin position="21"/>
        <end position="44"/>
    </location>
</feature>
<sequence length="425" mass="46383">MSVAVSAAPPPLLPPGARANVLARAALWPIAVLLVVHRVFFLAANGSPTDDFTTVYSAVRRFLTGVPVYNENYATVDPHYLYNPGATLLLAPMGISADLDASRAVFIVVNAAAIVIALAIATRLVGHRLSSWVWPAAVAVAFLTESVVNTLVFSNINGVLLLVFTTFLWLFVHGRRWWAGLMLGVAIVVKPMFAPVLLLPVLRLDWRTIVGGVGVPVIANLIAWPLVPQASDYVTRVMPYLSQTRDYANASLAGLAVYFDMPAGLEWALWLVLGVCVAVAVVGLWFWRDRDPVFWALTTSGVLLTGVFVMSSLGQMYYSMMLFPMIMTALRKVSVFHVWPAWVAAFLVLFPDGWYREDFPVAGIWASLFAATAGWSLLLLVTAVTVAVWTVPLLREWRGNIGRSDSVVADESPDRGLPSTQRTVS</sequence>
<keyword evidence="10" id="KW-1185">Reference proteome</keyword>
<gene>
    <name evidence="9" type="ORF">B841_07495</name>
</gene>
<dbReference type="KEGG" id="cmd:B841_07495"/>
<evidence type="ECO:0000256" key="4">
    <source>
        <dbReference type="ARBA" id="ARBA00022692"/>
    </source>
</evidence>
<dbReference type="AlphaFoldDB" id="S5SVB6"/>
<dbReference type="GO" id="GO:0016758">
    <property type="term" value="F:hexosyltransferase activity"/>
    <property type="evidence" value="ECO:0007669"/>
    <property type="project" value="InterPro"/>
</dbReference>
<feature type="transmembrane region" description="Helical" evidence="8">
    <location>
        <begin position="333"/>
        <end position="350"/>
    </location>
</feature>
<dbReference type="HOGENOM" id="CLU_055106_0_0_11"/>
<name>S5SVB6_9CORY</name>